<dbReference type="Gene3D" id="3.40.50.720">
    <property type="entry name" value="NAD(P)-binding Rossmann-like Domain"/>
    <property type="match status" value="1"/>
</dbReference>
<sequence>MKSSRRSFLKKTSTIGAAAGLVGALPFSVFAEEKVAPIRIGIIGLDTSHSPAFTKLFNAESPKPELAGFRVVAAYPHGSRTIKSSYDRIPGYIEQVKELGVEICESIESLLTKVDVVLLETNDGNPRLEQARKVIQARKPFFIDKPVAASFRDTQLIYQEAEAAGVPIFSASSLRYMSNAQAVRHANKIGKVLGCDAFSPAVLEPSHPDLFWYGIHGVEILFTVMGPGCQSVTRSSTPDTELVIGTWADGRIGTFRGTRSGKHEYGGTAFGSEGNLFLGQYEGYEPLAVRIAEFFKTKKSPVDAAETLEIYAFMEAADESKHRGGAVVNLADIMR</sequence>
<dbReference type="InterPro" id="IPR000683">
    <property type="entry name" value="Gfo/Idh/MocA-like_OxRdtase_N"/>
</dbReference>
<feature type="domain" description="Gfo/Idh/MocA-like oxidoreductase N-terminal" evidence="1">
    <location>
        <begin position="38"/>
        <end position="168"/>
    </location>
</feature>
<organism evidence="2 3">
    <name type="scientific">Algoriphagus oliviformis</name>
    <dbReference type="NCBI Taxonomy" id="2811231"/>
    <lineage>
        <taxon>Bacteria</taxon>
        <taxon>Pseudomonadati</taxon>
        <taxon>Bacteroidota</taxon>
        <taxon>Cytophagia</taxon>
        <taxon>Cytophagales</taxon>
        <taxon>Cyclobacteriaceae</taxon>
        <taxon>Algoriphagus</taxon>
    </lineage>
</organism>
<dbReference type="SUPFAM" id="SSF55347">
    <property type="entry name" value="Glyceraldehyde-3-phosphate dehydrogenase-like, C-terminal domain"/>
    <property type="match status" value="1"/>
</dbReference>
<dbReference type="InterPro" id="IPR050463">
    <property type="entry name" value="Gfo/Idh/MocA_oxidrdct_glycsds"/>
</dbReference>
<dbReference type="Gene3D" id="3.30.360.10">
    <property type="entry name" value="Dihydrodipicolinate Reductase, domain 2"/>
    <property type="match status" value="1"/>
</dbReference>
<reference evidence="2 3" key="1">
    <citation type="submission" date="2021-03" db="EMBL/GenBank/DDBJ databases">
        <title>novel species isolated from a fishpond in China.</title>
        <authorList>
            <person name="Lu H."/>
            <person name="Cai Z."/>
        </authorList>
    </citation>
    <scope>NUCLEOTIDE SEQUENCE [LARGE SCALE GENOMIC DNA]</scope>
    <source>
        <strain evidence="2 3">H41</strain>
    </source>
</reference>
<protein>
    <submittedName>
        <fullName evidence="2">Gfo/Idh/MocA family oxidoreductase</fullName>
    </submittedName>
</protein>
<dbReference type="EMBL" id="JAFKCT010000002">
    <property type="protein sequence ID" value="MBN7810873.1"/>
    <property type="molecule type" value="Genomic_DNA"/>
</dbReference>
<dbReference type="InterPro" id="IPR019546">
    <property type="entry name" value="TAT_signal_bac_arc"/>
</dbReference>
<proteinExistence type="predicted"/>
<dbReference type="PANTHER" id="PTHR43818">
    <property type="entry name" value="BCDNA.GH03377"/>
    <property type="match status" value="1"/>
</dbReference>
<dbReference type="PANTHER" id="PTHR43818:SF9">
    <property type="entry name" value="HYPOTHETICAL OXIDOREDUCTASE"/>
    <property type="match status" value="1"/>
</dbReference>
<dbReference type="Proteomes" id="UP000664317">
    <property type="component" value="Unassembled WGS sequence"/>
</dbReference>
<dbReference type="NCBIfam" id="TIGR01409">
    <property type="entry name" value="TAT_signal_seq"/>
    <property type="match status" value="1"/>
</dbReference>
<dbReference type="InterPro" id="IPR036291">
    <property type="entry name" value="NAD(P)-bd_dom_sf"/>
</dbReference>
<evidence type="ECO:0000259" key="1">
    <source>
        <dbReference type="Pfam" id="PF01408"/>
    </source>
</evidence>
<dbReference type="InterPro" id="IPR006311">
    <property type="entry name" value="TAT_signal"/>
</dbReference>
<dbReference type="SUPFAM" id="SSF51735">
    <property type="entry name" value="NAD(P)-binding Rossmann-fold domains"/>
    <property type="match status" value="1"/>
</dbReference>
<evidence type="ECO:0000313" key="2">
    <source>
        <dbReference type="EMBL" id="MBN7810873.1"/>
    </source>
</evidence>
<keyword evidence="3" id="KW-1185">Reference proteome</keyword>
<name>A0ABS3C1P5_9BACT</name>
<dbReference type="Pfam" id="PF01408">
    <property type="entry name" value="GFO_IDH_MocA"/>
    <property type="match status" value="1"/>
</dbReference>
<gene>
    <name evidence="2" type="ORF">J0A68_07905</name>
</gene>
<accession>A0ABS3C1P5</accession>
<evidence type="ECO:0000313" key="3">
    <source>
        <dbReference type="Proteomes" id="UP000664317"/>
    </source>
</evidence>
<comment type="caution">
    <text evidence="2">The sequence shown here is derived from an EMBL/GenBank/DDBJ whole genome shotgun (WGS) entry which is preliminary data.</text>
</comment>
<dbReference type="RefSeq" id="WP_206577635.1">
    <property type="nucleotide sequence ID" value="NZ_JAFKCT010000002.1"/>
</dbReference>
<dbReference type="PROSITE" id="PS51318">
    <property type="entry name" value="TAT"/>
    <property type="match status" value="1"/>
</dbReference>